<feature type="non-terminal residue" evidence="3">
    <location>
        <position position="1"/>
    </location>
</feature>
<sequence length="288" mass="31609">CPPSLPSASPYACMIDLASLSKGGMTLRERDTTSQRIGSIDLCEGRLNLTSAYKGDWQGRSDPRLVHRGDTEVASRFNTLDTFVSILEHTGFKLLDEDDSNTHFTLLHLQTIKDAAVWSHVAPLSVRIETAGGVSTSLIKRNTTVATKKSEIFSTYADKQPGALIQVYKGEHAHPKDNNLLGKFELFGMPPASRGVPQIEVTFDVGVNCILNVSAADKATGKSQKITITNDKGRLPKDEIERMVSEAEKFRAEDEAATTRITVKNGLESYAYNLRKSLNEEAFASSWS</sequence>
<dbReference type="Pfam" id="PF00012">
    <property type="entry name" value="HSP70"/>
    <property type="match status" value="1"/>
</dbReference>
<proteinExistence type="predicted"/>
<dbReference type="AlphaFoldDB" id="A0A9N8LKV4"/>
<keyword evidence="2" id="KW-0067">ATP-binding</keyword>
<evidence type="ECO:0000313" key="4">
    <source>
        <dbReference type="Proteomes" id="UP000836404"/>
    </source>
</evidence>
<dbReference type="PANTHER" id="PTHR19375">
    <property type="entry name" value="HEAT SHOCK PROTEIN 70KDA"/>
    <property type="match status" value="1"/>
</dbReference>
<dbReference type="Proteomes" id="UP000836404">
    <property type="component" value="Unassembled WGS sequence"/>
</dbReference>
<dbReference type="SUPFAM" id="SSF100920">
    <property type="entry name" value="Heat shock protein 70kD (HSP70), peptide-binding domain"/>
    <property type="match status" value="1"/>
</dbReference>
<organism evidence="3 4">
    <name type="scientific">Tilletia laevis</name>
    <dbReference type="NCBI Taxonomy" id="157183"/>
    <lineage>
        <taxon>Eukaryota</taxon>
        <taxon>Fungi</taxon>
        <taxon>Dikarya</taxon>
        <taxon>Basidiomycota</taxon>
        <taxon>Ustilaginomycotina</taxon>
        <taxon>Exobasidiomycetes</taxon>
        <taxon>Tilletiales</taxon>
        <taxon>Tilletiaceae</taxon>
        <taxon>Tilletia</taxon>
    </lineage>
</organism>
<name>A0A9N8LKV4_9BASI</name>
<keyword evidence="1" id="KW-0547">Nucleotide-binding</keyword>
<evidence type="ECO:0000256" key="2">
    <source>
        <dbReference type="ARBA" id="ARBA00022840"/>
    </source>
</evidence>
<dbReference type="InterPro" id="IPR013126">
    <property type="entry name" value="Hsp_70_fam"/>
</dbReference>
<dbReference type="Gene3D" id="2.60.34.10">
    <property type="entry name" value="Substrate Binding Domain Of DNAk, Chain A, domain 1"/>
    <property type="match status" value="1"/>
</dbReference>
<evidence type="ECO:0000313" key="3">
    <source>
        <dbReference type="EMBL" id="CAD6923760.1"/>
    </source>
</evidence>
<accession>A0A9N8LKV4</accession>
<reference evidence="3 4" key="1">
    <citation type="submission" date="2020-10" db="EMBL/GenBank/DDBJ databases">
        <authorList>
            <person name="Sedaghatjoo S."/>
        </authorList>
    </citation>
    <scope>NUCLEOTIDE SEQUENCE [LARGE SCALE GENOMIC DNA]</scope>
    <source>
        <strain evidence="3 4">LLFL</strain>
    </source>
</reference>
<protein>
    <recommendedName>
        <fullName evidence="5">Heat shock protein 70</fullName>
    </recommendedName>
</protein>
<dbReference type="EMBL" id="CAJHJF010002115">
    <property type="protein sequence ID" value="CAD6923760.1"/>
    <property type="molecule type" value="Genomic_DNA"/>
</dbReference>
<dbReference type="PRINTS" id="PR00301">
    <property type="entry name" value="HEATSHOCK70"/>
</dbReference>
<evidence type="ECO:0008006" key="5">
    <source>
        <dbReference type="Google" id="ProtNLM"/>
    </source>
</evidence>
<dbReference type="GO" id="GO:0005524">
    <property type="term" value="F:ATP binding"/>
    <property type="evidence" value="ECO:0007669"/>
    <property type="project" value="UniProtKB-KW"/>
</dbReference>
<comment type="caution">
    <text evidence="3">The sequence shown here is derived from an EMBL/GenBank/DDBJ whole genome shotgun (WGS) entry which is preliminary data.</text>
</comment>
<dbReference type="GO" id="GO:0140662">
    <property type="term" value="F:ATP-dependent protein folding chaperone"/>
    <property type="evidence" value="ECO:0007669"/>
    <property type="project" value="InterPro"/>
</dbReference>
<dbReference type="InterPro" id="IPR029047">
    <property type="entry name" value="HSP70_peptide-bd_sf"/>
</dbReference>
<keyword evidence="4" id="KW-1185">Reference proteome</keyword>
<evidence type="ECO:0000256" key="1">
    <source>
        <dbReference type="ARBA" id="ARBA00022741"/>
    </source>
</evidence>
<dbReference type="FunFam" id="2.60.34.10:FF:000002">
    <property type="entry name" value="Heat shock 70 kDa"/>
    <property type="match status" value="1"/>
</dbReference>
<gene>
    <name evidence="3" type="ORF">JKILLFL_G1065</name>
</gene>